<evidence type="ECO:0000256" key="2">
    <source>
        <dbReference type="SAM" id="Phobius"/>
    </source>
</evidence>
<accession>A0A178MM06</accession>
<feature type="transmembrane region" description="Helical" evidence="2">
    <location>
        <begin position="111"/>
        <end position="136"/>
    </location>
</feature>
<feature type="region of interest" description="Disordered" evidence="1">
    <location>
        <begin position="145"/>
        <end position="170"/>
    </location>
</feature>
<feature type="compositionally biased region" description="Basic and acidic residues" evidence="1">
    <location>
        <begin position="56"/>
        <end position="65"/>
    </location>
</feature>
<comment type="caution">
    <text evidence="3">The sequence shown here is derived from an EMBL/GenBank/DDBJ whole genome shotgun (WGS) entry which is preliminary data.</text>
</comment>
<dbReference type="STRING" id="1707952.A6A03_06690"/>
<keyword evidence="2" id="KW-1133">Transmembrane helix</keyword>
<feature type="compositionally biased region" description="Pro residues" evidence="1">
    <location>
        <begin position="148"/>
        <end position="161"/>
    </location>
</feature>
<dbReference type="OrthoDB" id="160464at2"/>
<sequence>MEQRRVNWPAWLALGISLVALVVALGSMAMSWRAMWTAWAMPGWSNQQAVPNPPPDWKERGKHDQFTPPGWRNWGERGQFTPPGWRNWGERGQMMPGMGYQMPSMMDSRGWFGGLLSLVDILLKLAALALLIWLGIRIFRQRQNRPPAATPPGTPPAPPLTPAGHDPRVE</sequence>
<dbReference type="Proteomes" id="UP000078287">
    <property type="component" value="Unassembled WGS sequence"/>
</dbReference>
<keyword evidence="2" id="KW-0472">Membrane</keyword>
<dbReference type="AlphaFoldDB" id="A0A178MM06"/>
<evidence type="ECO:0000313" key="3">
    <source>
        <dbReference type="EMBL" id="OAN49741.1"/>
    </source>
</evidence>
<evidence type="ECO:0000313" key="4">
    <source>
        <dbReference type="Proteomes" id="UP000078287"/>
    </source>
</evidence>
<name>A0A178MM06_9CHLR</name>
<reference evidence="3 4" key="1">
    <citation type="submission" date="2016-04" db="EMBL/GenBank/DDBJ databases">
        <title>Chloroflexus islandicus sp. nov., a thermophilic filamentous anoxygenic phototrophic bacterium from geyser Strokkur (Iceland).</title>
        <authorList>
            <person name="Gaisin V.A."/>
            <person name="Kalashnikov A.M."/>
            <person name="Sukhacheva M.V."/>
            <person name="Grouzdev D.S."/>
            <person name="Ivanov T.M."/>
            <person name="Kuznetsov B."/>
            <person name="Gorlenko V.M."/>
        </authorList>
    </citation>
    <scope>NUCLEOTIDE SEQUENCE [LARGE SCALE GENOMIC DNA]</scope>
    <source>
        <strain evidence="4">isl-2</strain>
    </source>
</reference>
<organism evidence="3 4">
    <name type="scientific">Chloroflexus islandicus</name>
    <dbReference type="NCBI Taxonomy" id="1707952"/>
    <lineage>
        <taxon>Bacteria</taxon>
        <taxon>Bacillati</taxon>
        <taxon>Chloroflexota</taxon>
        <taxon>Chloroflexia</taxon>
        <taxon>Chloroflexales</taxon>
        <taxon>Chloroflexineae</taxon>
        <taxon>Chloroflexaceae</taxon>
        <taxon>Chloroflexus</taxon>
    </lineage>
</organism>
<keyword evidence="2" id="KW-0812">Transmembrane</keyword>
<feature type="region of interest" description="Disordered" evidence="1">
    <location>
        <begin position="48"/>
        <end position="88"/>
    </location>
</feature>
<dbReference type="EMBL" id="LWQS01000011">
    <property type="protein sequence ID" value="OAN49741.1"/>
    <property type="molecule type" value="Genomic_DNA"/>
</dbReference>
<protein>
    <submittedName>
        <fullName evidence="3">Uncharacterized protein</fullName>
    </submittedName>
</protein>
<dbReference type="RefSeq" id="WP_066782496.1">
    <property type="nucleotide sequence ID" value="NZ_LWQS01000011.1"/>
</dbReference>
<keyword evidence="4" id="KW-1185">Reference proteome</keyword>
<gene>
    <name evidence="3" type="ORF">A6A03_06690</name>
</gene>
<proteinExistence type="predicted"/>
<evidence type="ECO:0000256" key="1">
    <source>
        <dbReference type="SAM" id="MobiDB-lite"/>
    </source>
</evidence>